<evidence type="ECO:0000313" key="3">
    <source>
        <dbReference type="Proteomes" id="UP001597440"/>
    </source>
</evidence>
<organism evidence="2 3">
    <name type="scientific">Sphingobacterium tabacisoli</name>
    <dbReference type="NCBI Taxonomy" id="2044855"/>
    <lineage>
        <taxon>Bacteria</taxon>
        <taxon>Pseudomonadati</taxon>
        <taxon>Bacteroidota</taxon>
        <taxon>Sphingobacteriia</taxon>
        <taxon>Sphingobacteriales</taxon>
        <taxon>Sphingobacteriaceae</taxon>
        <taxon>Sphingobacterium</taxon>
    </lineage>
</organism>
<sequence length="512" mass="57417">MKLKSVTIKNFRGYYNKTTILMDDLTVLVGKNDIGKSTILEALDVFFNEGKGVIKLDKDDVNKTALSEGDTEIMISATFCELPADVVLDVSNRTQLSSEYLLNSHGDLEIIKRYPNAGKEKVYIKANHPKNDECSDLLLKKNTDLKAIVKAHGIQCDNQTANAVLRQSIWQHFGEALDLELTEIDVTKGETKTIWDQLQTFLPQYSLFQSDRKNSDGDSEVQDPLKEAVRQILGDADIVASLNEVALKVEQHLTGVVDSTLDKLREMNPDIANSLTPIIPPKDSLKWLDVFKNVSIFGDNDIPINKRGSGVKRLVLLNFFRAEAERRLQAAESNSKSIIYAIEEPETSQHAHHQKLLIKAFCGLASANNTQVLLTTHGSNVVKGLSFQDLRLVSLTEEGHKEVSNVNAGSLPYPSLNEVNYLAFGDETEEYHNELYGHLELIGELTNYFVGRQTLSYVRELKGGGTRVEQKTLSEYIRHQIHHPENVRNQKYTSGQLSTSIKDMRAFMLTLV</sequence>
<proteinExistence type="predicted"/>
<accession>A0ABW5L517</accession>
<protein>
    <submittedName>
        <fullName evidence="2">ATP-binding protein</fullName>
    </submittedName>
</protein>
<dbReference type="InterPro" id="IPR041685">
    <property type="entry name" value="AAA_GajA/Old/RecF-like"/>
</dbReference>
<dbReference type="GO" id="GO:0005524">
    <property type="term" value="F:ATP binding"/>
    <property type="evidence" value="ECO:0007669"/>
    <property type="project" value="UniProtKB-KW"/>
</dbReference>
<dbReference type="Pfam" id="PF13175">
    <property type="entry name" value="AAA_15"/>
    <property type="match status" value="1"/>
</dbReference>
<dbReference type="EMBL" id="JBHULD010000018">
    <property type="protein sequence ID" value="MFD2556301.1"/>
    <property type="molecule type" value="Genomic_DNA"/>
</dbReference>
<dbReference type="PANTHER" id="PTHR43581:SF4">
    <property type="entry name" value="ATP_GTP PHOSPHATASE"/>
    <property type="match status" value="1"/>
</dbReference>
<keyword evidence="2" id="KW-0067">ATP-binding</keyword>
<dbReference type="InterPro" id="IPR027417">
    <property type="entry name" value="P-loop_NTPase"/>
</dbReference>
<reference evidence="3" key="1">
    <citation type="journal article" date="2019" name="Int. J. Syst. Evol. Microbiol.">
        <title>The Global Catalogue of Microorganisms (GCM) 10K type strain sequencing project: providing services to taxonomists for standard genome sequencing and annotation.</title>
        <authorList>
            <consortium name="The Broad Institute Genomics Platform"/>
            <consortium name="The Broad Institute Genome Sequencing Center for Infectious Disease"/>
            <person name="Wu L."/>
            <person name="Ma J."/>
        </authorList>
    </citation>
    <scope>NUCLEOTIDE SEQUENCE [LARGE SCALE GENOMIC DNA]</scope>
    <source>
        <strain evidence="3">KCTC 52298</strain>
    </source>
</reference>
<keyword evidence="2" id="KW-0547">Nucleotide-binding</keyword>
<name>A0ABW5L517_9SPHI</name>
<dbReference type="PANTHER" id="PTHR43581">
    <property type="entry name" value="ATP/GTP PHOSPHATASE"/>
    <property type="match status" value="1"/>
</dbReference>
<comment type="caution">
    <text evidence="2">The sequence shown here is derived from an EMBL/GenBank/DDBJ whole genome shotgun (WGS) entry which is preliminary data.</text>
</comment>
<dbReference type="Proteomes" id="UP001597440">
    <property type="component" value="Unassembled WGS sequence"/>
</dbReference>
<dbReference type="Gene3D" id="3.40.50.300">
    <property type="entry name" value="P-loop containing nucleotide triphosphate hydrolases"/>
    <property type="match status" value="1"/>
</dbReference>
<dbReference type="SUPFAM" id="SSF52540">
    <property type="entry name" value="P-loop containing nucleoside triphosphate hydrolases"/>
    <property type="match status" value="1"/>
</dbReference>
<feature type="domain" description="Endonuclease GajA/Old nuclease/RecF-like AAA" evidence="1">
    <location>
        <begin position="1"/>
        <end position="381"/>
    </location>
</feature>
<evidence type="ECO:0000313" key="2">
    <source>
        <dbReference type="EMBL" id="MFD2556301.1"/>
    </source>
</evidence>
<dbReference type="InterPro" id="IPR051396">
    <property type="entry name" value="Bact_Antivir_Def_Nuclease"/>
</dbReference>
<gene>
    <name evidence="2" type="ORF">ACFSQW_18040</name>
</gene>
<keyword evidence="3" id="KW-1185">Reference proteome</keyword>
<evidence type="ECO:0000259" key="1">
    <source>
        <dbReference type="Pfam" id="PF13175"/>
    </source>
</evidence>
<dbReference type="RefSeq" id="WP_210352632.1">
    <property type="nucleotide sequence ID" value="NZ_JAEQMU010000001.1"/>
</dbReference>